<feature type="non-terminal residue" evidence="1">
    <location>
        <position position="167"/>
    </location>
</feature>
<evidence type="ECO:0000313" key="2">
    <source>
        <dbReference type="Proteomes" id="UP000814176"/>
    </source>
</evidence>
<gene>
    <name evidence="1" type="ORF">C8Q71DRAFT_683610</name>
</gene>
<dbReference type="Proteomes" id="UP000814176">
    <property type="component" value="Unassembled WGS sequence"/>
</dbReference>
<proteinExistence type="predicted"/>
<dbReference type="GeneID" id="72000518"/>
<name>A0ABQ8KRW5_9APHY</name>
<sequence length="167" mass="18870">QTHERKQKLEDALAAGKALPTGSRKEAQILGSDLTFDEAQADPKTHFDNEYLMAGIQDQTIIVTTSRDPRPELDVLWTKEATSRRSWRSHVCRPKAVTDIVNLHETCGRHGFLHAMIVSRSLHGPTASSSRSAMFSRDMISAHTRRHPIFKILSSRLGERIRDVLNF</sequence>
<dbReference type="RefSeq" id="XP_047782032.1">
    <property type="nucleotide sequence ID" value="XM_047919786.1"/>
</dbReference>
<keyword evidence="2" id="KW-1185">Reference proteome</keyword>
<evidence type="ECO:0000313" key="1">
    <source>
        <dbReference type="EMBL" id="KAH9840566.1"/>
    </source>
</evidence>
<protein>
    <submittedName>
        <fullName evidence="1">Uncharacterized protein</fullName>
    </submittedName>
</protein>
<organism evidence="1 2">
    <name type="scientific">Rhodofomes roseus</name>
    <dbReference type="NCBI Taxonomy" id="34475"/>
    <lineage>
        <taxon>Eukaryota</taxon>
        <taxon>Fungi</taxon>
        <taxon>Dikarya</taxon>
        <taxon>Basidiomycota</taxon>
        <taxon>Agaricomycotina</taxon>
        <taxon>Agaricomycetes</taxon>
        <taxon>Polyporales</taxon>
        <taxon>Rhodofomes</taxon>
    </lineage>
</organism>
<reference evidence="1 2" key="1">
    <citation type="journal article" date="2021" name="Environ. Microbiol.">
        <title>Gene family expansions and transcriptome signatures uncover fungal adaptations to wood decay.</title>
        <authorList>
            <person name="Hage H."/>
            <person name="Miyauchi S."/>
            <person name="Viragh M."/>
            <person name="Drula E."/>
            <person name="Min B."/>
            <person name="Chaduli D."/>
            <person name="Navarro D."/>
            <person name="Favel A."/>
            <person name="Norest M."/>
            <person name="Lesage-Meessen L."/>
            <person name="Balint B."/>
            <person name="Merenyi Z."/>
            <person name="de Eugenio L."/>
            <person name="Morin E."/>
            <person name="Martinez A.T."/>
            <person name="Baldrian P."/>
            <person name="Stursova M."/>
            <person name="Martinez M.J."/>
            <person name="Novotny C."/>
            <person name="Magnuson J.K."/>
            <person name="Spatafora J.W."/>
            <person name="Maurice S."/>
            <person name="Pangilinan J."/>
            <person name="Andreopoulos W."/>
            <person name="LaButti K."/>
            <person name="Hundley H."/>
            <person name="Na H."/>
            <person name="Kuo A."/>
            <person name="Barry K."/>
            <person name="Lipzen A."/>
            <person name="Henrissat B."/>
            <person name="Riley R."/>
            <person name="Ahrendt S."/>
            <person name="Nagy L.G."/>
            <person name="Grigoriev I.V."/>
            <person name="Martin F."/>
            <person name="Rosso M.N."/>
        </authorList>
    </citation>
    <scope>NUCLEOTIDE SEQUENCE [LARGE SCALE GENOMIC DNA]</scope>
    <source>
        <strain evidence="1 2">CIRM-BRFM 1785</strain>
    </source>
</reference>
<dbReference type="EMBL" id="JADCUA010000004">
    <property type="protein sequence ID" value="KAH9840566.1"/>
    <property type="molecule type" value="Genomic_DNA"/>
</dbReference>
<comment type="caution">
    <text evidence="1">The sequence shown here is derived from an EMBL/GenBank/DDBJ whole genome shotgun (WGS) entry which is preliminary data.</text>
</comment>
<feature type="non-terminal residue" evidence="1">
    <location>
        <position position="1"/>
    </location>
</feature>
<accession>A0ABQ8KRW5</accession>